<evidence type="ECO:0000313" key="3">
    <source>
        <dbReference type="Proteomes" id="UP001501447"/>
    </source>
</evidence>
<evidence type="ECO:0000256" key="1">
    <source>
        <dbReference type="SAM" id="MobiDB-lite"/>
    </source>
</evidence>
<name>A0ABN3Q008_9ACTN</name>
<organism evidence="2 3">
    <name type="scientific">Streptomyces axinellae</name>
    <dbReference type="NCBI Taxonomy" id="552788"/>
    <lineage>
        <taxon>Bacteria</taxon>
        <taxon>Bacillati</taxon>
        <taxon>Actinomycetota</taxon>
        <taxon>Actinomycetes</taxon>
        <taxon>Kitasatosporales</taxon>
        <taxon>Streptomycetaceae</taxon>
        <taxon>Streptomyces</taxon>
    </lineage>
</organism>
<comment type="caution">
    <text evidence="2">The sequence shown here is derived from an EMBL/GenBank/DDBJ whole genome shotgun (WGS) entry which is preliminary data.</text>
</comment>
<proteinExistence type="predicted"/>
<dbReference type="EMBL" id="BAAARJ010000005">
    <property type="protein sequence ID" value="GAA2604442.1"/>
    <property type="molecule type" value="Genomic_DNA"/>
</dbReference>
<sequence>MLIAGRGPCPTARPADGSCQLAGERPAGVKGGGERLAVLLGESAQTLHAGGGGGEGEFTLETVNPACRTPARTRAR</sequence>
<keyword evidence="3" id="KW-1185">Reference proteome</keyword>
<dbReference type="Proteomes" id="UP001501447">
    <property type="component" value="Unassembled WGS sequence"/>
</dbReference>
<feature type="region of interest" description="Disordered" evidence="1">
    <location>
        <begin position="1"/>
        <end position="21"/>
    </location>
</feature>
<reference evidence="2 3" key="1">
    <citation type="journal article" date="2019" name="Int. J. Syst. Evol. Microbiol.">
        <title>The Global Catalogue of Microorganisms (GCM) 10K type strain sequencing project: providing services to taxonomists for standard genome sequencing and annotation.</title>
        <authorList>
            <consortium name="The Broad Institute Genomics Platform"/>
            <consortium name="The Broad Institute Genome Sequencing Center for Infectious Disease"/>
            <person name="Wu L."/>
            <person name="Ma J."/>
        </authorList>
    </citation>
    <scope>NUCLEOTIDE SEQUENCE [LARGE SCALE GENOMIC DNA]</scope>
    <source>
        <strain evidence="2 3">JCM 16373</strain>
    </source>
</reference>
<accession>A0ABN3Q008</accession>
<protein>
    <submittedName>
        <fullName evidence="2">Uncharacterized protein</fullName>
    </submittedName>
</protein>
<evidence type="ECO:0000313" key="2">
    <source>
        <dbReference type="EMBL" id="GAA2604442.1"/>
    </source>
</evidence>
<gene>
    <name evidence="2" type="ORF">GCM10009863_17470</name>
</gene>